<keyword evidence="1" id="KW-0732">Signal</keyword>
<feature type="chain" id="PRO_5005488713" evidence="1">
    <location>
        <begin position="23"/>
        <end position="436"/>
    </location>
</feature>
<protein>
    <submittedName>
        <fullName evidence="2">Uncharacterized protein</fullName>
    </submittedName>
</protein>
<reference evidence="2" key="1">
    <citation type="submission" date="2014-05" db="EMBL/GenBank/DDBJ databases">
        <authorList>
            <person name="Chronopoulou M."/>
        </authorList>
    </citation>
    <scope>NUCLEOTIDE SEQUENCE</scope>
    <source>
        <tissue evidence="2">Whole organism</tissue>
    </source>
</reference>
<dbReference type="EMBL" id="HACA01019917">
    <property type="protein sequence ID" value="CDW37278.1"/>
    <property type="molecule type" value="Transcribed_RNA"/>
</dbReference>
<dbReference type="AlphaFoldDB" id="A0A0K2UGC8"/>
<evidence type="ECO:0000256" key="1">
    <source>
        <dbReference type="SAM" id="SignalP"/>
    </source>
</evidence>
<accession>A0A0K2UGC8</accession>
<evidence type="ECO:0000313" key="2">
    <source>
        <dbReference type="EMBL" id="CDW37278.1"/>
    </source>
</evidence>
<name>A0A0K2UGC8_LEPSM</name>
<proteinExistence type="predicted"/>
<organism evidence="2">
    <name type="scientific">Lepeophtheirus salmonis</name>
    <name type="common">Salmon louse</name>
    <name type="synonym">Caligus salmonis</name>
    <dbReference type="NCBI Taxonomy" id="72036"/>
    <lineage>
        <taxon>Eukaryota</taxon>
        <taxon>Metazoa</taxon>
        <taxon>Ecdysozoa</taxon>
        <taxon>Arthropoda</taxon>
        <taxon>Crustacea</taxon>
        <taxon>Multicrustacea</taxon>
        <taxon>Hexanauplia</taxon>
        <taxon>Copepoda</taxon>
        <taxon>Siphonostomatoida</taxon>
        <taxon>Caligidae</taxon>
        <taxon>Lepeophtheirus</taxon>
    </lineage>
</organism>
<sequence>MAQKATLLLIIVLIGSLKVCSARFARQNLPINIDVDEDIPNDAKSLPKELLAKLEKGEIVDTIVVRDDNSEQVINLRIDEEAESADPIPLNPEEEQKIIKELIKELPRSLSDNTLTDIPAETTGNLEFLTIHDRSKSNRKIEDIDGKIFLTRDALPGKETDDGVRCIPKVMQIEQTIYERGMKCHHSYQKKCHMTYITDYASTTQKKCETTFKKNCHITFKPTPFTEKVDICHTPIVRECGNETQGPDICTTQYEDNCETKYKTYELEQDEPKCEMVEETRCKNVTVELFHIEQEEGAEGPSPFAVREKCEQWPVQKCELDTTTVKKVHPETSCRKIPREVCVPNNCRAIKGDEICHEESRTQVQNVPEEECDLQPEENCRMESALVPRLVPKSNCLKVPKEVCVNTKKNPKRIKKPIIKEWCYRPDDLRKSVDNL</sequence>
<feature type="signal peptide" evidence="1">
    <location>
        <begin position="1"/>
        <end position="22"/>
    </location>
</feature>